<dbReference type="AlphaFoldDB" id="A0A8K0WC70"/>
<dbReference type="OrthoDB" id="4899074at2759"/>
<sequence length="387" mass="40762">MKTTLFSTALLPLLAASASAASDVSCQTELGTKSVASVKTDTVTKTSSVGPTTTITVTPTETKQVARWSTVTKFSTKTFTVTGKGDTDTLSVTSTFFKVATVTVTATATTTTTKTGTVSSTSTTQIATTAGFKSIADTINSEEFAAQQRMFARNPHAPPFAKPGIKAFTFPAKVHCTKLLPNTTTKTVRKTGNPITVSVMQTTTTTKQIPITTTIVPDDVSVTKVSTLTMSVTTYSTTWKTTTKSATATKTKVLSGPTEYAACSEGNTFGPNFNSGGTQYFVTNVLNNGPGINSDFQIVANGASTAEECCGYCMQFASCETYIFRARGRNCFLLYHAGATCKSQTNHPNYFMSKKGADDGTGYVVGNGMCGYTYSGNSDGSVFSVDV</sequence>
<organism evidence="2 3">
    <name type="scientific">Fusarium tricinctum</name>
    <dbReference type="NCBI Taxonomy" id="61284"/>
    <lineage>
        <taxon>Eukaryota</taxon>
        <taxon>Fungi</taxon>
        <taxon>Dikarya</taxon>
        <taxon>Ascomycota</taxon>
        <taxon>Pezizomycotina</taxon>
        <taxon>Sordariomycetes</taxon>
        <taxon>Hypocreomycetidae</taxon>
        <taxon>Hypocreales</taxon>
        <taxon>Nectriaceae</taxon>
        <taxon>Fusarium</taxon>
        <taxon>Fusarium tricinctum species complex</taxon>
    </lineage>
</organism>
<name>A0A8K0WC70_9HYPO</name>
<proteinExistence type="predicted"/>
<feature type="chain" id="PRO_5035471696" description="Apple domain-containing protein" evidence="1">
    <location>
        <begin position="21"/>
        <end position="387"/>
    </location>
</feature>
<protein>
    <recommendedName>
        <fullName evidence="4">Apple domain-containing protein</fullName>
    </recommendedName>
</protein>
<accession>A0A8K0WC70</accession>
<keyword evidence="3" id="KW-1185">Reference proteome</keyword>
<dbReference type="Proteomes" id="UP000813427">
    <property type="component" value="Unassembled WGS sequence"/>
</dbReference>
<feature type="signal peptide" evidence="1">
    <location>
        <begin position="1"/>
        <end position="20"/>
    </location>
</feature>
<reference evidence="2" key="1">
    <citation type="journal article" date="2021" name="Nat. Commun.">
        <title>Genetic determinants of endophytism in the Arabidopsis root mycobiome.</title>
        <authorList>
            <person name="Mesny F."/>
            <person name="Miyauchi S."/>
            <person name="Thiergart T."/>
            <person name="Pickel B."/>
            <person name="Atanasova L."/>
            <person name="Karlsson M."/>
            <person name="Huettel B."/>
            <person name="Barry K.W."/>
            <person name="Haridas S."/>
            <person name="Chen C."/>
            <person name="Bauer D."/>
            <person name="Andreopoulos W."/>
            <person name="Pangilinan J."/>
            <person name="LaButti K."/>
            <person name="Riley R."/>
            <person name="Lipzen A."/>
            <person name="Clum A."/>
            <person name="Drula E."/>
            <person name="Henrissat B."/>
            <person name="Kohler A."/>
            <person name="Grigoriev I.V."/>
            <person name="Martin F.M."/>
            <person name="Hacquard S."/>
        </authorList>
    </citation>
    <scope>NUCLEOTIDE SEQUENCE</scope>
    <source>
        <strain evidence="2">MPI-SDFR-AT-0068</strain>
    </source>
</reference>
<evidence type="ECO:0000313" key="3">
    <source>
        <dbReference type="Proteomes" id="UP000813427"/>
    </source>
</evidence>
<evidence type="ECO:0008006" key="4">
    <source>
        <dbReference type="Google" id="ProtNLM"/>
    </source>
</evidence>
<dbReference type="EMBL" id="JAGPXF010000004">
    <property type="protein sequence ID" value="KAH7246590.1"/>
    <property type="molecule type" value="Genomic_DNA"/>
</dbReference>
<gene>
    <name evidence="2" type="ORF">BKA59DRAFT_201153</name>
</gene>
<keyword evidence="1" id="KW-0732">Signal</keyword>
<comment type="caution">
    <text evidence="2">The sequence shown here is derived from an EMBL/GenBank/DDBJ whole genome shotgun (WGS) entry which is preliminary data.</text>
</comment>
<evidence type="ECO:0000313" key="2">
    <source>
        <dbReference type="EMBL" id="KAH7246590.1"/>
    </source>
</evidence>
<evidence type="ECO:0000256" key="1">
    <source>
        <dbReference type="SAM" id="SignalP"/>
    </source>
</evidence>